<dbReference type="PANTHER" id="PTHR40275:SF1">
    <property type="entry name" value="SSL7038 PROTEIN"/>
    <property type="match status" value="1"/>
</dbReference>
<dbReference type="GO" id="GO:0003677">
    <property type="term" value="F:DNA binding"/>
    <property type="evidence" value="ECO:0007669"/>
    <property type="project" value="InterPro"/>
</dbReference>
<dbReference type="AlphaFoldDB" id="A0A2N8SV31"/>
<evidence type="ECO:0000313" key="1">
    <source>
        <dbReference type="EMBL" id="PNG06343.1"/>
    </source>
</evidence>
<name>A0A2N8SV31_STUST</name>
<dbReference type="NCBIfam" id="TIGR02684">
    <property type="entry name" value="dnstrm_HI1420"/>
    <property type="match status" value="1"/>
</dbReference>
<dbReference type="InterPro" id="IPR010982">
    <property type="entry name" value="Lambda_DNA-bd_dom_sf"/>
</dbReference>
<protein>
    <submittedName>
        <fullName evidence="1">Putative addiction module antidote protein</fullName>
    </submittedName>
</protein>
<dbReference type="InterPro" id="IPR014057">
    <property type="entry name" value="HI1420"/>
</dbReference>
<gene>
    <name evidence="1" type="ORF">CXK94_18670</name>
</gene>
<proteinExistence type="predicted"/>
<dbReference type="Pfam" id="PF21716">
    <property type="entry name" value="dnstrm_HI1420"/>
    <property type="match status" value="1"/>
</dbReference>
<comment type="caution">
    <text evidence="1">The sequence shown here is derived from an EMBL/GenBank/DDBJ whole genome shotgun (WGS) entry which is preliminary data.</text>
</comment>
<sequence length="73" mass="7792">MARVLTDGDTDELIRAIGHVAKARGMSQIAKDSGLGRASLYKAFAPGAQPRFDTVMKVMRALGIELHITAAHS</sequence>
<dbReference type="PANTHER" id="PTHR40275">
    <property type="entry name" value="SSL7038 PROTEIN"/>
    <property type="match status" value="1"/>
</dbReference>
<dbReference type="Proteomes" id="UP000236023">
    <property type="component" value="Unassembled WGS sequence"/>
</dbReference>
<accession>A0A2N8SV31</accession>
<dbReference type="EMBL" id="POUT01000013">
    <property type="protein sequence ID" value="PNG06343.1"/>
    <property type="molecule type" value="Genomic_DNA"/>
</dbReference>
<reference evidence="1 2" key="1">
    <citation type="submission" date="2018-01" db="EMBL/GenBank/DDBJ databases">
        <title>Denitrification phenotypes of diverse strains of Pseudomonas stutzeri.</title>
        <authorList>
            <person name="Milligan D.A."/>
            <person name="Bergaust L."/>
            <person name="Bakken L.R."/>
            <person name="Frostegard A."/>
        </authorList>
    </citation>
    <scope>NUCLEOTIDE SEQUENCE [LARGE SCALE GENOMIC DNA]</scope>
    <source>
        <strain evidence="1 2">24a75</strain>
    </source>
</reference>
<dbReference type="SUPFAM" id="SSF47413">
    <property type="entry name" value="lambda repressor-like DNA-binding domains"/>
    <property type="match status" value="1"/>
</dbReference>
<organism evidence="1 2">
    <name type="scientific">Stutzerimonas stutzeri</name>
    <name type="common">Pseudomonas stutzeri</name>
    <dbReference type="NCBI Taxonomy" id="316"/>
    <lineage>
        <taxon>Bacteria</taxon>
        <taxon>Pseudomonadati</taxon>
        <taxon>Pseudomonadota</taxon>
        <taxon>Gammaproteobacteria</taxon>
        <taxon>Pseudomonadales</taxon>
        <taxon>Pseudomonadaceae</taxon>
        <taxon>Stutzerimonas</taxon>
    </lineage>
</organism>
<evidence type="ECO:0000313" key="2">
    <source>
        <dbReference type="Proteomes" id="UP000236023"/>
    </source>
</evidence>